<name>A0A7V5NY73_9PROT</name>
<dbReference type="InterPro" id="IPR029068">
    <property type="entry name" value="Glyas_Bleomycin-R_OHBP_Dase"/>
</dbReference>
<comment type="caution">
    <text evidence="2">The sequence shown here is derived from an EMBL/GenBank/DDBJ whole genome shotgun (WGS) entry which is preliminary data.</text>
</comment>
<sequence length="115" mass="12314">MTETININYIEIPVTDMGRAKAFYGQAFGWDFIDYGPDYAAFAKAGLEGGLNGSGACKPSKNGALIVLYAKDLTAAVKAVRDAGGEITVPIFAFPGGRRFHFTDICGNELAIWSK</sequence>
<gene>
    <name evidence="2" type="ORF">ENK01_04790</name>
</gene>
<dbReference type="CDD" id="cd07247">
    <property type="entry name" value="SgaA_N_like"/>
    <property type="match status" value="1"/>
</dbReference>
<dbReference type="InterPro" id="IPR037523">
    <property type="entry name" value="VOC_core"/>
</dbReference>
<dbReference type="PANTHER" id="PTHR33993:SF1">
    <property type="entry name" value="GLYOXALASE FAMILY PROTEIN"/>
    <property type="match status" value="1"/>
</dbReference>
<accession>A0A7V5NY73</accession>
<dbReference type="PANTHER" id="PTHR33993">
    <property type="entry name" value="GLYOXALASE-RELATED"/>
    <property type="match status" value="1"/>
</dbReference>
<dbReference type="Pfam" id="PF00903">
    <property type="entry name" value="Glyoxalase"/>
    <property type="match status" value="1"/>
</dbReference>
<dbReference type="Gene3D" id="3.10.180.10">
    <property type="entry name" value="2,3-Dihydroxybiphenyl 1,2-Dioxygenase, domain 1"/>
    <property type="match status" value="1"/>
</dbReference>
<evidence type="ECO:0000259" key="1">
    <source>
        <dbReference type="PROSITE" id="PS51819"/>
    </source>
</evidence>
<dbReference type="PROSITE" id="PS51819">
    <property type="entry name" value="VOC"/>
    <property type="match status" value="1"/>
</dbReference>
<organism evidence="2">
    <name type="scientific">Hellea balneolensis</name>
    <dbReference type="NCBI Taxonomy" id="287478"/>
    <lineage>
        <taxon>Bacteria</taxon>
        <taxon>Pseudomonadati</taxon>
        <taxon>Pseudomonadota</taxon>
        <taxon>Alphaproteobacteria</taxon>
        <taxon>Maricaulales</taxon>
        <taxon>Robiginitomaculaceae</taxon>
        <taxon>Hellea</taxon>
    </lineage>
</organism>
<dbReference type="AlphaFoldDB" id="A0A7V5NY73"/>
<dbReference type="SUPFAM" id="SSF54593">
    <property type="entry name" value="Glyoxalase/Bleomycin resistance protein/Dihydroxybiphenyl dioxygenase"/>
    <property type="match status" value="1"/>
</dbReference>
<evidence type="ECO:0000313" key="2">
    <source>
        <dbReference type="EMBL" id="HHI89253.1"/>
    </source>
</evidence>
<dbReference type="Proteomes" id="UP000885806">
    <property type="component" value="Unassembled WGS sequence"/>
</dbReference>
<dbReference type="EMBL" id="DROP01000321">
    <property type="protein sequence ID" value="HHI89253.1"/>
    <property type="molecule type" value="Genomic_DNA"/>
</dbReference>
<proteinExistence type="predicted"/>
<dbReference type="InterPro" id="IPR004360">
    <property type="entry name" value="Glyas_Fos-R_dOase_dom"/>
</dbReference>
<dbReference type="InterPro" id="IPR052164">
    <property type="entry name" value="Anthracycline_SecMetBiosynth"/>
</dbReference>
<reference evidence="2" key="1">
    <citation type="journal article" date="2020" name="mSystems">
        <title>Genome- and Community-Level Interaction Insights into Carbon Utilization and Element Cycling Functions of Hydrothermarchaeota in Hydrothermal Sediment.</title>
        <authorList>
            <person name="Zhou Z."/>
            <person name="Liu Y."/>
            <person name="Xu W."/>
            <person name="Pan J."/>
            <person name="Luo Z.H."/>
            <person name="Li M."/>
        </authorList>
    </citation>
    <scope>NUCLEOTIDE SEQUENCE [LARGE SCALE GENOMIC DNA]</scope>
    <source>
        <strain evidence="2">HyVt-538</strain>
    </source>
</reference>
<feature type="domain" description="VOC" evidence="1">
    <location>
        <begin position="6"/>
        <end position="115"/>
    </location>
</feature>
<protein>
    <submittedName>
        <fullName evidence="2">VOC family protein</fullName>
    </submittedName>
</protein>